<reference evidence="2" key="1">
    <citation type="submission" date="2020-05" db="EMBL/GenBank/DDBJ databases">
        <authorList>
            <person name="Chiriac C."/>
            <person name="Salcher M."/>
            <person name="Ghai R."/>
            <person name="Kavagutti S V."/>
        </authorList>
    </citation>
    <scope>NUCLEOTIDE SEQUENCE</scope>
</reference>
<organism evidence="2">
    <name type="scientific">uncultured Caudovirales phage</name>
    <dbReference type="NCBI Taxonomy" id="2100421"/>
    <lineage>
        <taxon>Viruses</taxon>
        <taxon>Duplodnaviria</taxon>
        <taxon>Heunggongvirae</taxon>
        <taxon>Uroviricota</taxon>
        <taxon>Caudoviricetes</taxon>
        <taxon>Peduoviridae</taxon>
        <taxon>Maltschvirus</taxon>
        <taxon>Maltschvirus maltsch</taxon>
    </lineage>
</organism>
<accession>A0A6J7WCY0</accession>
<name>A0A6J7WCY0_9CAUD</name>
<sequence>MTELVEANTLDRVAFREKILNAQDRMMKDIADGAVPDALPSCTLTHTYTPIHEEYGAGTYARQMFIPKGTLIVGKIHRHQHLNFIMQGRVSVATEFGTKFLSAPCMFVSEVGLKRAVFAEEDTIWVTVHQTKFTGEENLDKMEDELIAKDYDDMGLIASVEALQRIAP</sequence>
<protein>
    <submittedName>
        <fullName evidence="2">Uncharacterized protein</fullName>
    </submittedName>
</protein>
<dbReference type="EMBL" id="LR798212">
    <property type="protein sequence ID" value="CAB5187163.1"/>
    <property type="molecule type" value="Genomic_DNA"/>
</dbReference>
<proteinExistence type="predicted"/>
<dbReference type="EMBL" id="LR797828">
    <property type="protein sequence ID" value="CAB4242162.1"/>
    <property type="molecule type" value="Genomic_DNA"/>
</dbReference>
<evidence type="ECO:0000313" key="1">
    <source>
        <dbReference type="EMBL" id="CAB4242162.1"/>
    </source>
</evidence>
<gene>
    <name evidence="2" type="ORF">UFOVP165_10</name>
    <name evidence="1" type="ORF">UFOVP72_39</name>
</gene>
<evidence type="ECO:0000313" key="2">
    <source>
        <dbReference type="EMBL" id="CAB5187163.1"/>
    </source>
</evidence>